<keyword evidence="2" id="KW-1185">Reference proteome</keyword>
<proteinExistence type="predicted"/>
<dbReference type="EMBL" id="JAGQDD010000026">
    <property type="protein sequence ID" value="MBQ0933274.1"/>
    <property type="molecule type" value="Genomic_DNA"/>
</dbReference>
<sequence length="159" mass="17910">MQLPRLFASTLAVASLAAQSQTRALSYENAPGILYAATKVPALYQSICAKRFPELAAASLIAHDEWKRANRKVLDEIDVIFTEYTRHWAKVRNQTASSRKKQYDDLVASNVRNIEQKMDARPVAETENTCRNFDEIVLGRIKSVEDAFRNELAVARKGP</sequence>
<name>A0A941BNF5_9BURK</name>
<accession>A0A941BNF5</accession>
<organism evidence="1 2">
    <name type="scientific">Ideonella alba</name>
    <dbReference type="NCBI Taxonomy" id="2824118"/>
    <lineage>
        <taxon>Bacteria</taxon>
        <taxon>Pseudomonadati</taxon>
        <taxon>Pseudomonadota</taxon>
        <taxon>Betaproteobacteria</taxon>
        <taxon>Burkholderiales</taxon>
        <taxon>Sphaerotilaceae</taxon>
        <taxon>Ideonella</taxon>
    </lineage>
</organism>
<dbReference type="AlphaFoldDB" id="A0A941BNF5"/>
<dbReference type="RefSeq" id="WP_210856943.1">
    <property type="nucleotide sequence ID" value="NZ_JAGQDD010000026.1"/>
</dbReference>
<gene>
    <name evidence="1" type="ORF">KAK03_22605</name>
</gene>
<comment type="caution">
    <text evidence="1">The sequence shown here is derived from an EMBL/GenBank/DDBJ whole genome shotgun (WGS) entry which is preliminary data.</text>
</comment>
<evidence type="ECO:0000313" key="2">
    <source>
        <dbReference type="Proteomes" id="UP000676246"/>
    </source>
</evidence>
<dbReference type="Proteomes" id="UP000676246">
    <property type="component" value="Unassembled WGS sequence"/>
</dbReference>
<reference evidence="1 2" key="1">
    <citation type="submission" date="2021-04" db="EMBL/GenBank/DDBJ databases">
        <title>The genome sequence of Ideonella sp. 3Y2.</title>
        <authorList>
            <person name="Liu Y."/>
        </authorList>
    </citation>
    <scope>NUCLEOTIDE SEQUENCE [LARGE SCALE GENOMIC DNA]</scope>
    <source>
        <strain evidence="1 2">3Y2</strain>
    </source>
</reference>
<evidence type="ECO:0000313" key="1">
    <source>
        <dbReference type="EMBL" id="MBQ0933274.1"/>
    </source>
</evidence>
<protein>
    <submittedName>
        <fullName evidence="1">Uncharacterized protein</fullName>
    </submittedName>
</protein>